<feature type="region of interest" description="Disordered" evidence="1">
    <location>
        <begin position="1"/>
        <end position="21"/>
    </location>
</feature>
<organism evidence="2 3">
    <name type="scientific">Meristemomyces frigidus</name>
    <dbReference type="NCBI Taxonomy" id="1508187"/>
    <lineage>
        <taxon>Eukaryota</taxon>
        <taxon>Fungi</taxon>
        <taxon>Dikarya</taxon>
        <taxon>Ascomycota</taxon>
        <taxon>Pezizomycotina</taxon>
        <taxon>Dothideomycetes</taxon>
        <taxon>Dothideomycetidae</taxon>
        <taxon>Mycosphaerellales</taxon>
        <taxon>Teratosphaeriaceae</taxon>
        <taxon>Meristemomyces</taxon>
    </lineage>
</organism>
<feature type="region of interest" description="Disordered" evidence="1">
    <location>
        <begin position="89"/>
        <end position="144"/>
    </location>
</feature>
<evidence type="ECO:0000256" key="1">
    <source>
        <dbReference type="SAM" id="MobiDB-lite"/>
    </source>
</evidence>
<feature type="compositionally biased region" description="Pro residues" evidence="1">
    <location>
        <begin position="8"/>
        <end position="17"/>
    </location>
</feature>
<dbReference type="EMBL" id="JAVRRL010000014">
    <property type="protein sequence ID" value="KAK5115053.1"/>
    <property type="molecule type" value="Genomic_DNA"/>
</dbReference>
<sequence length="144" mass="15351">MATQAIMPPTPRLPPSAGPTEVGLPLWFPPLPPSLTAPPTKPQPTNFWKLCHKVAGEIDANGSSSSACAMVLARHLREKPITLRLKRVGLDGSRPVGISKAVRPSPSASASKKKATSPTPSPSSSVEKMGRMGRTVKLPRRFQE</sequence>
<protein>
    <submittedName>
        <fullName evidence="2">Uncharacterized protein</fullName>
    </submittedName>
</protein>
<dbReference type="AlphaFoldDB" id="A0AAN7YHV3"/>
<comment type="caution">
    <text evidence="2">The sequence shown here is derived from an EMBL/GenBank/DDBJ whole genome shotgun (WGS) entry which is preliminary data.</text>
</comment>
<evidence type="ECO:0000313" key="2">
    <source>
        <dbReference type="EMBL" id="KAK5115053.1"/>
    </source>
</evidence>
<evidence type="ECO:0000313" key="3">
    <source>
        <dbReference type="Proteomes" id="UP001310890"/>
    </source>
</evidence>
<accession>A0AAN7YHV3</accession>
<proteinExistence type="predicted"/>
<name>A0AAN7YHV3_9PEZI</name>
<reference evidence="2" key="1">
    <citation type="submission" date="2023-08" db="EMBL/GenBank/DDBJ databases">
        <title>Black Yeasts Isolated from many extreme environments.</title>
        <authorList>
            <person name="Coleine C."/>
            <person name="Stajich J.E."/>
            <person name="Selbmann L."/>
        </authorList>
    </citation>
    <scope>NUCLEOTIDE SEQUENCE</scope>
    <source>
        <strain evidence="2">CCFEE 5401</strain>
    </source>
</reference>
<gene>
    <name evidence="2" type="ORF">LTR62_001750</name>
</gene>
<feature type="compositionally biased region" description="Low complexity" evidence="1">
    <location>
        <begin position="104"/>
        <end position="125"/>
    </location>
</feature>
<dbReference type="Proteomes" id="UP001310890">
    <property type="component" value="Unassembled WGS sequence"/>
</dbReference>